<accession>A0A1M6SVL2</accession>
<keyword evidence="5 8" id="KW-0378">Hydrolase</keyword>
<dbReference type="HAMAP" id="MF_00972">
    <property type="entry name" value="tRNA_aden_deaminase"/>
    <property type="match status" value="1"/>
</dbReference>
<reference evidence="10 11" key="1">
    <citation type="submission" date="2016-11" db="EMBL/GenBank/DDBJ databases">
        <authorList>
            <person name="Jaros S."/>
            <person name="Januszkiewicz K."/>
            <person name="Wedrychowicz H."/>
        </authorList>
    </citation>
    <scope>NUCLEOTIDE SEQUENCE [LARGE SCALE GENOMIC DNA]</scope>
    <source>
        <strain evidence="10 11">DSM 21758</strain>
    </source>
</reference>
<keyword evidence="4 8" id="KW-0479">Metal-binding</keyword>
<feature type="active site" description="Proton donor" evidence="8">
    <location>
        <position position="48"/>
    </location>
</feature>
<evidence type="ECO:0000256" key="6">
    <source>
        <dbReference type="ARBA" id="ARBA00022833"/>
    </source>
</evidence>
<protein>
    <recommendedName>
        <fullName evidence="8">tRNA-specific adenosine deaminase</fullName>
        <ecNumber evidence="8">3.5.4.33</ecNumber>
    </recommendedName>
</protein>
<evidence type="ECO:0000256" key="4">
    <source>
        <dbReference type="ARBA" id="ARBA00022723"/>
    </source>
</evidence>
<dbReference type="PANTHER" id="PTHR11079:SF202">
    <property type="entry name" value="TRNA-SPECIFIC ADENOSINE DEAMINASE"/>
    <property type="match status" value="1"/>
</dbReference>
<dbReference type="Pfam" id="PF00383">
    <property type="entry name" value="dCMP_cyt_deam_1"/>
    <property type="match status" value="1"/>
</dbReference>
<dbReference type="EC" id="3.5.4.33" evidence="8"/>
<dbReference type="CDD" id="cd01285">
    <property type="entry name" value="nucleoside_deaminase"/>
    <property type="match status" value="1"/>
</dbReference>
<name>A0A1M6SVL2_9CLOT</name>
<evidence type="ECO:0000256" key="7">
    <source>
        <dbReference type="ARBA" id="ARBA00048045"/>
    </source>
</evidence>
<sequence>MKEALKEAYKAKDKGEVPVGAVIVKDNKIIARAHNLRESLNSPIAHAEILAIEEASKTLGSWRLNGCELFVTLEPCPMCAGAILQSRISRLYIGTFDESSGACGSVINLVQNRNLSYFLEVNWNYNEECSRVLSEFFKEKRRT</sequence>
<dbReference type="RefSeq" id="WP_072992155.1">
    <property type="nucleotide sequence ID" value="NZ_FQZB01000018.1"/>
</dbReference>
<comment type="subunit">
    <text evidence="2 8">Homodimer.</text>
</comment>
<dbReference type="Gene3D" id="3.40.140.10">
    <property type="entry name" value="Cytidine Deaminase, domain 2"/>
    <property type="match status" value="1"/>
</dbReference>
<dbReference type="GO" id="GO:0052717">
    <property type="term" value="F:tRNA-specific adenosine-34 deaminase activity"/>
    <property type="evidence" value="ECO:0007669"/>
    <property type="project" value="UniProtKB-UniRule"/>
</dbReference>
<dbReference type="SUPFAM" id="SSF53927">
    <property type="entry name" value="Cytidine deaminase-like"/>
    <property type="match status" value="1"/>
</dbReference>
<organism evidence="10 11">
    <name type="scientific">Clostridium cavendishii DSM 21758</name>
    <dbReference type="NCBI Taxonomy" id="1121302"/>
    <lineage>
        <taxon>Bacteria</taxon>
        <taxon>Bacillati</taxon>
        <taxon>Bacillota</taxon>
        <taxon>Clostridia</taxon>
        <taxon>Eubacteriales</taxon>
        <taxon>Clostridiaceae</taxon>
        <taxon>Clostridium</taxon>
    </lineage>
</organism>
<dbReference type="Proteomes" id="UP000184310">
    <property type="component" value="Unassembled WGS sequence"/>
</dbReference>
<dbReference type="OrthoDB" id="9802676at2"/>
<evidence type="ECO:0000259" key="9">
    <source>
        <dbReference type="PROSITE" id="PS51747"/>
    </source>
</evidence>
<evidence type="ECO:0000256" key="3">
    <source>
        <dbReference type="ARBA" id="ARBA00022694"/>
    </source>
</evidence>
<dbReference type="InterPro" id="IPR028883">
    <property type="entry name" value="tRNA_aden_deaminase"/>
</dbReference>
<keyword evidence="6 8" id="KW-0862">Zinc</keyword>
<feature type="binding site" evidence="8">
    <location>
        <position position="76"/>
    </location>
    <ligand>
        <name>Zn(2+)</name>
        <dbReference type="ChEBI" id="CHEBI:29105"/>
        <note>catalytic</note>
    </ligand>
</feature>
<evidence type="ECO:0000256" key="8">
    <source>
        <dbReference type="HAMAP-Rule" id="MF_00972"/>
    </source>
</evidence>
<keyword evidence="11" id="KW-1185">Reference proteome</keyword>
<dbReference type="InterPro" id="IPR002125">
    <property type="entry name" value="CMP_dCMP_dom"/>
</dbReference>
<dbReference type="InterPro" id="IPR016192">
    <property type="entry name" value="APOBEC/CMP_deaminase_Zn-bd"/>
</dbReference>
<dbReference type="InterPro" id="IPR016193">
    <property type="entry name" value="Cytidine_deaminase-like"/>
</dbReference>
<dbReference type="STRING" id="1121302.SAMN02745163_03892"/>
<gene>
    <name evidence="8" type="primary">tadA</name>
    <name evidence="10" type="ORF">SAMN02745163_03892</name>
</gene>
<comment type="catalytic activity">
    <reaction evidence="7 8">
        <text>adenosine(34) in tRNA + H2O + H(+) = inosine(34) in tRNA + NH4(+)</text>
        <dbReference type="Rhea" id="RHEA:43168"/>
        <dbReference type="Rhea" id="RHEA-COMP:10373"/>
        <dbReference type="Rhea" id="RHEA-COMP:10374"/>
        <dbReference type="ChEBI" id="CHEBI:15377"/>
        <dbReference type="ChEBI" id="CHEBI:15378"/>
        <dbReference type="ChEBI" id="CHEBI:28938"/>
        <dbReference type="ChEBI" id="CHEBI:74411"/>
        <dbReference type="ChEBI" id="CHEBI:82852"/>
        <dbReference type="EC" id="3.5.4.33"/>
    </reaction>
</comment>
<dbReference type="AlphaFoldDB" id="A0A1M6SVL2"/>
<dbReference type="EMBL" id="FQZB01000018">
    <property type="protein sequence ID" value="SHK48716.1"/>
    <property type="molecule type" value="Genomic_DNA"/>
</dbReference>
<dbReference type="GO" id="GO:0008270">
    <property type="term" value="F:zinc ion binding"/>
    <property type="evidence" value="ECO:0007669"/>
    <property type="project" value="UniProtKB-UniRule"/>
</dbReference>
<comment type="similarity">
    <text evidence="1">Belongs to the cytidine and deoxycytidylate deaminase family. ADAT2 subfamily.</text>
</comment>
<dbReference type="PANTHER" id="PTHR11079">
    <property type="entry name" value="CYTOSINE DEAMINASE FAMILY MEMBER"/>
    <property type="match status" value="1"/>
</dbReference>
<comment type="cofactor">
    <cofactor evidence="8">
        <name>Zn(2+)</name>
        <dbReference type="ChEBI" id="CHEBI:29105"/>
    </cofactor>
    <text evidence="8">Binds 1 zinc ion per subunit.</text>
</comment>
<feature type="binding site" evidence="8">
    <location>
        <position position="79"/>
    </location>
    <ligand>
        <name>Zn(2+)</name>
        <dbReference type="ChEBI" id="CHEBI:29105"/>
        <note>catalytic</note>
    </ligand>
</feature>
<evidence type="ECO:0000256" key="5">
    <source>
        <dbReference type="ARBA" id="ARBA00022801"/>
    </source>
</evidence>
<feature type="binding site" evidence="8">
    <location>
        <position position="46"/>
    </location>
    <ligand>
        <name>Zn(2+)</name>
        <dbReference type="ChEBI" id="CHEBI:29105"/>
        <note>catalytic</note>
    </ligand>
</feature>
<feature type="domain" description="CMP/dCMP-type deaminase" evidence="9">
    <location>
        <begin position="1"/>
        <end position="117"/>
    </location>
</feature>
<dbReference type="PROSITE" id="PS51747">
    <property type="entry name" value="CYT_DCMP_DEAMINASES_2"/>
    <property type="match status" value="1"/>
</dbReference>
<evidence type="ECO:0000256" key="2">
    <source>
        <dbReference type="ARBA" id="ARBA00011738"/>
    </source>
</evidence>
<evidence type="ECO:0000313" key="11">
    <source>
        <dbReference type="Proteomes" id="UP000184310"/>
    </source>
</evidence>
<evidence type="ECO:0000256" key="1">
    <source>
        <dbReference type="ARBA" id="ARBA00010669"/>
    </source>
</evidence>
<dbReference type="PROSITE" id="PS00903">
    <property type="entry name" value="CYT_DCMP_DEAMINASES_1"/>
    <property type="match status" value="1"/>
</dbReference>
<dbReference type="GO" id="GO:0002100">
    <property type="term" value="P:tRNA wobble adenosine to inosine editing"/>
    <property type="evidence" value="ECO:0007669"/>
    <property type="project" value="UniProtKB-UniRule"/>
</dbReference>
<comment type="function">
    <text evidence="8">Catalyzes the deamination of adenosine to inosine at the wobble position 34 of tRNA(Arg2).</text>
</comment>
<keyword evidence="3 8" id="KW-0819">tRNA processing</keyword>
<proteinExistence type="inferred from homology"/>
<evidence type="ECO:0000313" key="10">
    <source>
        <dbReference type="EMBL" id="SHK48716.1"/>
    </source>
</evidence>